<protein>
    <submittedName>
        <fullName evidence="1">Uncharacterized protein</fullName>
    </submittedName>
</protein>
<evidence type="ECO:0000313" key="2">
    <source>
        <dbReference type="Proteomes" id="UP001053296"/>
    </source>
</evidence>
<gene>
    <name evidence="1" type="ORF">PSDVSF_28070</name>
</gene>
<name>A0ABM7P942_9BACT</name>
<dbReference type="RefSeq" id="WP_229591534.1">
    <property type="nucleotide sequence ID" value="NZ_AP024485.1"/>
</dbReference>
<reference evidence="1" key="1">
    <citation type="journal article" date="2022" name="Arch. Microbiol.">
        <title>Pseudodesulfovibrio sediminis sp. nov., a mesophilic and neutrophilic sulfate-reducing bacterium isolated from sediment of a brackish lake.</title>
        <authorList>
            <person name="Takahashi A."/>
            <person name="Kojima H."/>
            <person name="Watanabe M."/>
            <person name="Fukui M."/>
        </authorList>
    </citation>
    <scope>NUCLEOTIDE SEQUENCE</scope>
    <source>
        <strain evidence="1">SF6</strain>
    </source>
</reference>
<keyword evidence="2" id="KW-1185">Reference proteome</keyword>
<sequence length="336" mass="37815">MDMEISDLIRFNELLDSAIAQKSLDEDFLALRQSELDGISKSCDVKHIPFIALSYAKLMELTILLAGTYADNCQSMKFGDLVVNPRHIDVCILNVGLINNDYGIEESIPLWFKQQVRECVGSQYSEDLGRMVIDPSLLFHFVEQGLLLSIVKKERHGRLSDQFQGVISGHVQLAFSNNIEDAQAVACNPVEELGCGGGRGECRDVASWLASNTVLNVVKDTLRSDLMDVLSETMSDDYLKSIDKRFEKALHSLNYVEIGRKSFVNFPYDDEVPIAEWGEINNTLCQFTLDGYGMIQSELDKSLTNPCYESPFLNRLLYNVPEHRAQVGHNWSQPSC</sequence>
<organism evidence="1 2">
    <name type="scientific">Pseudodesulfovibrio sediminis</name>
    <dbReference type="NCBI Taxonomy" id="2810563"/>
    <lineage>
        <taxon>Bacteria</taxon>
        <taxon>Pseudomonadati</taxon>
        <taxon>Thermodesulfobacteriota</taxon>
        <taxon>Desulfovibrionia</taxon>
        <taxon>Desulfovibrionales</taxon>
        <taxon>Desulfovibrionaceae</taxon>
    </lineage>
</organism>
<proteinExistence type="predicted"/>
<accession>A0ABM7P942</accession>
<dbReference type="EMBL" id="AP024485">
    <property type="protein sequence ID" value="BCS89565.1"/>
    <property type="molecule type" value="Genomic_DNA"/>
</dbReference>
<dbReference type="Proteomes" id="UP001053296">
    <property type="component" value="Chromosome"/>
</dbReference>
<evidence type="ECO:0000313" key="1">
    <source>
        <dbReference type="EMBL" id="BCS89565.1"/>
    </source>
</evidence>